<evidence type="ECO:0000256" key="1">
    <source>
        <dbReference type="SAM" id="MobiDB-lite"/>
    </source>
</evidence>
<dbReference type="Proteomes" id="UP000016536">
    <property type="component" value="Unassembled WGS sequence"/>
</dbReference>
<evidence type="ECO:0000313" key="3">
    <source>
        <dbReference type="Proteomes" id="UP000016536"/>
    </source>
</evidence>
<dbReference type="HOGENOM" id="CLU_3003660_0_0_11"/>
<accession>U1QRL4</accession>
<evidence type="ECO:0000313" key="2">
    <source>
        <dbReference type="EMBL" id="ERH24274.1"/>
    </source>
</evidence>
<name>U1QRL4_9ACTO</name>
<dbReference type="EMBL" id="AWSE01000067">
    <property type="protein sequence ID" value="ERH24274.1"/>
    <property type="molecule type" value="Genomic_DNA"/>
</dbReference>
<keyword evidence="3" id="KW-1185">Reference proteome</keyword>
<feature type="compositionally biased region" description="Basic and acidic residues" evidence="1">
    <location>
        <begin position="7"/>
        <end position="19"/>
    </location>
</feature>
<dbReference type="AlphaFoldDB" id="U1QRL4"/>
<reference evidence="2 3" key="1">
    <citation type="submission" date="2013-08" db="EMBL/GenBank/DDBJ databases">
        <authorList>
            <person name="Weinstock G."/>
            <person name="Sodergren E."/>
            <person name="Wylie T."/>
            <person name="Fulton L."/>
            <person name="Fulton R."/>
            <person name="Fronick C."/>
            <person name="O'Laughlin M."/>
            <person name="Godfrey J."/>
            <person name="Miner T."/>
            <person name="Herter B."/>
            <person name="Appelbaum E."/>
            <person name="Cordes M."/>
            <person name="Lek S."/>
            <person name="Wollam A."/>
            <person name="Pepin K.H."/>
            <person name="Palsikar V.B."/>
            <person name="Mitreva M."/>
            <person name="Wilson R.K."/>
        </authorList>
    </citation>
    <scope>NUCLEOTIDE SEQUENCE [LARGE SCALE GENOMIC DNA]</scope>
    <source>
        <strain evidence="2 3">F0542</strain>
    </source>
</reference>
<protein>
    <submittedName>
        <fullName evidence="2">Uncharacterized protein</fullName>
    </submittedName>
</protein>
<comment type="caution">
    <text evidence="2">The sequence shown here is derived from an EMBL/GenBank/DDBJ whole genome shotgun (WGS) entry which is preliminary data.</text>
</comment>
<gene>
    <name evidence="2" type="ORF">HMPREF1979_01390</name>
</gene>
<feature type="region of interest" description="Disordered" evidence="1">
    <location>
        <begin position="1"/>
        <end position="30"/>
    </location>
</feature>
<proteinExistence type="predicted"/>
<sequence>MMSDVTGRSEKDLLGRKNDLAAQPQPRGALCVRRPRRRIADDAASTRRAISVGRYSR</sequence>
<organism evidence="2 3">
    <name type="scientific">Actinomyces johnsonii F0542</name>
    <dbReference type="NCBI Taxonomy" id="1321818"/>
    <lineage>
        <taxon>Bacteria</taxon>
        <taxon>Bacillati</taxon>
        <taxon>Actinomycetota</taxon>
        <taxon>Actinomycetes</taxon>
        <taxon>Actinomycetales</taxon>
        <taxon>Actinomycetaceae</taxon>
        <taxon>Actinomyces</taxon>
    </lineage>
</organism>